<comment type="caution">
    <text evidence="1">The sequence shown here is derived from an EMBL/GenBank/DDBJ whole genome shotgun (WGS) entry which is preliminary data.</text>
</comment>
<keyword evidence="2" id="KW-1185">Reference proteome</keyword>
<dbReference type="EMBL" id="AZHC01000020">
    <property type="protein sequence ID" value="OAA40002.1"/>
    <property type="molecule type" value="Genomic_DNA"/>
</dbReference>
<protein>
    <submittedName>
        <fullName evidence="1">Uncharacterized protein</fullName>
    </submittedName>
</protein>
<gene>
    <name evidence="1" type="ORF">NOR_05996</name>
</gene>
<dbReference type="AlphaFoldDB" id="A0A167BFX9"/>
<evidence type="ECO:0000313" key="1">
    <source>
        <dbReference type="EMBL" id="OAA40002.1"/>
    </source>
</evidence>
<accession>A0A167BFX9</accession>
<name>A0A167BFX9_METRR</name>
<organism evidence="1 2">
    <name type="scientific">Metarhizium rileyi (strain RCEF 4871)</name>
    <name type="common">Nomuraea rileyi</name>
    <dbReference type="NCBI Taxonomy" id="1649241"/>
    <lineage>
        <taxon>Eukaryota</taxon>
        <taxon>Fungi</taxon>
        <taxon>Dikarya</taxon>
        <taxon>Ascomycota</taxon>
        <taxon>Pezizomycotina</taxon>
        <taxon>Sordariomycetes</taxon>
        <taxon>Hypocreomycetidae</taxon>
        <taxon>Hypocreales</taxon>
        <taxon>Clavicipitaceae</taxon>
        <taxon>Metarhizium</taxon>
    </lineage>
</organism>
<evidence type="ECO:0000313" key="2">
    <source>
        <dbReference type="Proteomes" id="UP000243498"/>
    </source>
</evidence>
<dbReference type="Proteomes" id="UP000243498">
    <property type="component" value="Unassembled WGS sequence"/>
</dbReference>
<proteinExistence type="predicted"/>
<reference evidence="1 2" key="1">
    <citation type="journal article" date="2016" name="Genome Biol. Evol.">
        <title>Divergent and convergent evolution of fungal pathogenicity.</title>
        <authorList>
            <person name="Shang Y."/>
            <person name="Xiao G."/>
            <person name="Zheng P."/>
            <person name="Cen K."/>
            <person name="Zhan S."/>
            <person name="Wang C."/>
        </authorList>
    </citation>
    <scope>NUCLEOTIDE SEQUENCE [LARGE SCALE GENOMIC DNA]</scope>
    <source>
        <strain evidence="1 2">RCEF 4871</strain>
    </source>
</reference>
<sequence length="140" mass="15289">MATRVEDGPIYCSLKVQASLSEPFLCDDSGMVTHYVHNSVFDLEASHITTRFKRVLEDCQIINLPDEGTGAGSKNTANARRTIMVIFNHLKICRGISAKGPPNPKFQVTSKTKLGAKPRIWGFNIDDRKSAPTGAVVATV</sequence>